<organism evidence="8 9">
    <name type="scientific">Shimia aestuarii</name>
    <dbReference type="NCBI Taxonomy" id="254406"/>
    <lineage>
        <taxon>Bacteria</taxon>
        <taxon>Pseudomonadati</taxon>
        <taxon>Pseudomonadota</taxon>
        <taxon>Alphaproteobacteria</taxon>
        <taxon>Rhodobacterales</taxon>
        <taxon>Roseobacteraceae</taxon>
    </lineage>
</organism>
<proteinExistence type="predicted"/>
<sequence length="125" mass="13636">MSHNDSRPSEDNSETRTRWAEDRTIMANERTFSSWMGTGLGAVGVAIGLKAVFGDFEPTWAAKLVASLFLITAIALYWAARHQACKTLQKLSDNDAETMPTKAFTRLATLMTIATLGVGGILWAL</sequence>
<evidence type="ECO:0000256" key="6">
    <source>
        <dbReference type="SAM" id="Phobius"/>
    </source>
</evidence>
<feature type="domain" description="DUF202" evidence="7">
    <location>
        <begin position="23"/>
        <end position="89"/>
    </location>
</feature>
<dbReference type="InterPro" id="IPR003807">
    <property type="entry name" value="DUF202"/>
</dbReference>
<accession>A0A1I4I8X0</accession>
<evidence type="ECO:0000313" key="8">
    <source>
        <dbReference type="EMBL" id="SFL50517.1"/>
    </source>
</evidence>
<reference evidence="8 9" key="1">
    <citation type="submission" date="2016-10" db="EMBL/GenBank/DDBJ databases">
        <authorList>
            <person name="de Groot N.N."/>
        </authorList>
    </citation>
    <scope>NUCLEOTIDE SEQUENCE [LARGE SCALE GENOMIC DNA]</scope>
    <source>
        <strain evidence="8 9">DSM 15283</strain>
    </source>
</reference>
<name>A0A1I4I8X0_9RHOB</name>
<dbReference type="Proteomes" id="UP000199144">
    <property type="component" value="Unassembled WGS sequence"/>
</dbReference>
<evidence type="ECO:0000256" key="5">
    <source>
        <dbReference type="SAM" id="MobiDB-lite"/>
    </source>
</evidence>
<dbReference type="AlphaFoldDB" id="A0A1I4I8X0"/>
<keyword evidence="2 6" id="KW-0812">Transmembrane</keyword>
<protein>
    <submittedName>
        <fullName evidence="8">Putative membrane protein</fullName>
    </submittedName>
</protein>
<evidence type="ECO:0000256" key="1">
    <source>
        <dbReference type="ARBA" id="ARBA00004127"/>
    </source>
</evidence>
<feature type="transmembrane region" description="Helical" evidence="6">
    <location>
        <begin position="60"/>
        <end position="80"/>
    </location>
</feature>
<dbReference type="OrthoDB" id="582337at2"/>
<evidence type="ECO:0000259" key="7">
    <source>
        <dbReference type="Pfam" id="PF02656"/>
    </source>
</evidence>
<feature type="transmembrane region" description="Helical" evidence="6">
    <location>
        <begin position="32"/>
        <end position="54"/>
    </location>
</feature>
<keyword evidence="4 6" id="KW-0472">Membrane</keyword>
<evidence type="ECO:0000313" key="9">
    <source>
        <dbReference type="Proteomes" id="UP000199144"/>
    </source>
</evidence>
<dbReference type="RefSeq" id="WP_093090523.1">
    <property type="nucleotide sequence ID" value="NZ_FOTQ01000001.1"/>
</dbReference>
<keyword evidence="9" id="KW-1185">Reference proteome</keyword>
<comment type="subcellular location">
    <subcellularLocation>
        <location evidence="1">Endomembrane system</location>
        <topology evidence="1">Multi-pass membrane protein</topology>
    </subcellularLocation>
</comment>
<dbReference type="GO" id="GO:0012505">
    <property type="term" value="C:endomembrane system"/>
    <property type="evidence" value="ECO:0007669"/>
    <property type="project" value="UniProtKB-SubCell"/>
</dbReference>
<gene>
    <name evidence="8" type="ORF">SAMN04488042_101481</name>
</gene>
<evidence type="ECO:0000256" key="2">
    <source>
        <dbReference type="ARBA" id="ARBA00022692"/>
    </source>
</evidence>
<dbReference type="STRING" id="254406.SAMN04488042_101481"/>
<feature type="transmembrane region" description="Helical" evidence="6">
    <location>
        <begin position="107"/>
        <end position="124"/>
    </location>
</feature>
<dbReference type="EMBL" id="FOTQ01000001">
    <property type="protein sequence ID" value="SFL50517.1"/>
    <property type="molecule type" value="Genomic_DNA"/>
</dbReference>
<keyword evidence="3 6" id="KW-1133">Transmembrane helix</keyword>
<evidence type="ECO:0000256" key="4">
    <source>
        <dbReference type="ARBA" id="ARBA00023136"/>
    </source>
</evidence>
<dbReference type="Pfam" id="PF02656">
    <property type="entry name" value="DUF202"/>
    <property type="match status" value="1"/>
</dbReference>
<evidence type="ECO:0000256" key="3">
    <source>
        <dbReference type="ARBA" id="ARBA00022989"/>
    </source>
</evidence>
<feature type="region of interest" description="Disordered" evidence="5">
    <location>
        <begin position="1"/>
        <end position="20"/>
    </location>
</feature>